<keyword evidence="3" id="KW-1003">Cell membrane</keyword>
<dbReference type="CDD" id="cd17321">
    <property type="entry name" value="MFS_MMR_MDR_like"/>
    <property type="match status" value="1"/>
</dbReference>
<proteinExistence type="predicted"/>
<sequence length="506" mass="50245">MPAALETRLPTPRPAPPLTAPPTPVSGSPTGRRPRLALALLVSAQFVVMLDTSIVNVALPAMQSGLGLTPTGTTWVVNAYVLAVGGLLLLSGRAADLIGRRRMFVAGSALFTMGTLVAATATGQGVLVGGRILQGVGAAALSPAAMSLLLLTFPGAARARAMGLWGAASTLGGATGVMAGGLLVGSFGWSSVFVVTVPVSVAGVVLARRLLPDDVRGARRPFDWFGSAAVTGAAVALVHAALGLADHGLMSVPVFGGLVASMVLLWAFGMIERRAADPLVPLELLRSRPLDAGVVLAVLGGAARASTFVLVALYLQQMLAMAPQQAGFAMVPTALTGFVVSLALLPRMVRALGAQRTLVVGMVVLAAGHLWLASAPLGAGYLAGVLPGLLLVATGVALSFTPTTMVIASAVPATHTGLAAGLAGSATQIGAAVGIASFTAIGLAVAEDGAATMSAAGFAAAFTTAAAVSLATALMGVVLVAAQRSRSPITSATGPASTSVRAGRDS</sequence>
<evidence type="ECO:0000256" key="4">
    <source>
        <dbReference type="ARBA" id="ARBA00022692"/>
    </source>
</evidence>
<comment type="subcellular location">
    <subcellularLocation>
        <location evidence="1">Cell membrane</location>
        <topology evidence="1">Multi-pass membrane protein</topology>
    </subcellularLocation>
</comment>
<dbReference type="PRINTS" id="PR01036">
    <property type="entry name" value="TCRTETB"/>
</dbReference>
<dbReference type="SUPFAM" id="SSF103473">
    <property type="entry name" value="MFS general substrate transporter"/>
    <property type="match status" value="1"/>
</dbReference>
<accession>A0A543PR51</accession>
<dbReference type="PANTHER" id="PTHR42718">
    <property type="entry name" value="MAJOR FACILITATOR SUPERFAMILY MULTIDRUG TRANSPORTER MFSC"/>
    <property type="match status" value="1"/>
</dbReference>
<dbReference type="EMBL" id="VFQF01000002">
    <property type="protein sequence ID" value="TQN46550.1"/>
    <property type="molecule type" value="Genomic_DNA"/>
</dbReference>
<feature type="transmembrane region" description="Helical" evidence="8">
    <location>
        <begin position="132"/>
        <end position="151"/>
    </location>
</feature>
<evidence type="ECO:0000313" key="10">
    <source>
        <dbReference type="EMBL" id="TQN46550.1"/>
    </source>
</evidence>
<comment type="caution">
    <text evidence="10">The sequence shown here is derived from an EMBL/GenBank/DDBJ whole genome shotgun (WGS) entry which is preliminary data.</text>
</comment>
<feature type="transmembrane region" description="Helical" evidence="8">
    <location>
        <begin position="222"/>
        <end position="242"/>
    </location>
</feature>
<evidence type="ECO:0000259" key="9">
    <source>
        <dbReference type="PROSITE" id="PS50850"/>
    </source>
</evidence>
<evidence type="ECO:0000256" key="2">
    <source>
        <dbReference type="ARBA" id="ARBA00022448"/>
    </source>
</evidence>
<evidence type="ECO:0000256" key="1">
    <source>
        <dbReference type="ARBA" id="ARBA00004651"/>
    </source>
</evidence>
<feature type="transmembrane region" description="Helical" evidence="8">
    <location>
        <begin position="75"/>
        <end position="92"/>
    </location>
</feature>
<reference evidence="10 11" key="1">
    <citation type="submission" date="2019-06" db="EMBL/GenBank/DDBJ databases">
        <title>Sequencing the genomes of 1000 actinobacteria strains.</title>
        <authorList>
            <person name="Klenk H.-P."/>
        </authorList>
    </citation>
    <scope>NUCLEOTIDE SEQUENCE [LARGE SCALE GENOMIC DNA]</scope>
    <source>
        <strain evidence="10 11">DSM 21776</strain>
    </source>
</reference>
<feature type="transmembrane region" description="Helical" evidence="8">
    <location>
        <begin position="357"/>
        <end position="383"/>
    </location>
</feature>
<feature type="transmembrane region" description="Helical" evidence="8">
    <location>
        <begin position="327"/>
        <end position="345"/>
    </location>
</feature>
<dbReference type="PANTHER" id="PTHR42718:SF46">
    <property type="entry name" value="BLR6921 PROTEIN"/>
    <property type="match status" value="1"/>
</dbReference>
<feature type="transmembrane region" description="Helical" evidence="8">
    <location>
        <begin position="389"/>
        <end position="411"/>
    </location>
</feature>
<evidence type="ECO:0000313" key="11">
    <source>
        <dbReference type="Proteomes" id="UP000320085"/>
    </source>
</evidence>
<dbReference type="RefSeq" id="WP_141823339.1">
    <property type="nucleotide sequence ID" value="NZ_BAAAQC010000012.1"/>
</dbReference>
<feature type="transmembrane region" description="Helical" evidence="8">
    <location>
        <begin position="163"/>
        <end position="183"/>
    </location>
</feature>
<dbReference type="InterPro" id="IPR011701">
    <property type="entry name" value="MFS"/>
</dbReference>
<name>A0A543PR51_9MICO</name>
<organism evidence="10 11">
    <name type="scientific">Humibacillus xanthopallidus</name>
    <dbReference type="NCBI Taxonomy" id="412689"/>
    <lineage>
        <taxon>Bacteria</taxon>
        <taxon>Bacillati</taxon>
        <taxon>Actinomycetota</taxon>
        <taxon>Actinomycetes</taxon>
        <taxon>Micrococcales</taxon>
        <taxon>Intrasporangiaceae</taxon>
        <taxon>Humibacillus</taxon>
    </lineage>
</organism>
<evidence type="ECO:0000256" key="7">
    <source>
        <dbReference type="SAM" id="MobiDB-lite"/>
    </source>
</evidence>
<feature type="transmembrane region" description="Helical" evidence="8">
    <location>
        <begin position="104"/>
        <end position="126"/>
    </location>
</feature>
<dbReference type="AlphaFoldDB" id="A0A543PR51"/>
<feature type="compositionally biased region" description="Pro residues" evidence="7">
    <location>
        <begin position="11"/>
        <end position="24"/>
    </location>
</feature>
<feature type="transmembrane region" description="Helical" evidence="8">
    <location>
        <begin position="292"/>
        <end position="315"/>
    </location>
</feature>
<protein>
    <submittedName>
        <fullName evidence="10">MFS transporter</fullName>
    </submittedName>
</protein>
<feature type="transmembrane region" description="Helical" evidence="8">
    <location>
        <begin position="36"/>
        <end position="55"/>
    </location>
</feature>
<evidence type="ECO:0000256" key="8">
    <source>
        <dbReference type="SAM" id="Phobius"/>
    </source>
</evidence>
<gene>
    <name evidence="10" type="ORF">FHX52_3276</name>
</gene>
<dbReference type="Gene3D" id="1.20.1250.20">
    <property type="entry name" value="MFS general substrate transporter like domains"/>
    <property type="match status" value="1"/>
</dbReference>
<dbReference type="GO" id="GO:0022857">
    <property type="term" value="F:transmembrane transporter activity"/>
    <property type="evidence" value="ECO:0007669"/>
    <property type="project" value="InterPro"/>
</dbReference>
<keyword evidence="2" id="KW-0813">Transport</keyword>
<dbReference type="InterPro" id="IPR005829">
    <property type="entry name" value="Sugar_transporter_CS"/>
</dbReference>
<evidence type="ECO:0000256" key="3">
    <source>
        <dbReference type="ARBA" id="ARBA00022475"/>
    </source>
</evidence>
<evidence type="ECO:0000256" key="6">
    <source>
        <dbReference type="ARBA" id="ARBA00023136"/>
    </source>
</evidence>
<dbReference type="OrthoDB" id="3218494at2"/>
<dbReference type="PROSITE" id="PS00216">
    <property type="entry name" value="SUGAR_TRANSPORT_1"/>
    <property type="match status" value="1"/>
</dbReference>
<feature type="domain" description="Major facilitator superfamily (MFS) profile" evidence="9">
    <location>
        <begin position="37"/>
        <end position="484"/>
    </location>
</feature>
<feature type="transmembrane region" description="Helical" evidence="8">
    <location>
        <begin position="248"/>
        <end position="271"/>
    </location>
</feature>
<feature type="transmembrane region" description="Helical" evidence="8">
    <location>
        <begin position="418"/>
        <end position="446"/>
    </location>
</feature>
<dbReference type="Gene3D" id="1.20.1720.10">
    <property type="entry name" value="Multidrug resistance protein D"/>
    <property type="match status" value="1"/>
</dbReference>
<dbReference type="PROSITE" id="PS50850">
    <property type="entry name" value="MFS"/>
    <property type="match status" value="1"/>
</dbReference>
<dbReference type="Pfam" id="PF07690">
    <property type="entry name" value="MFS_1"/>
    <property type="match status" value="1"/>
</dbReference>
<dbReference type="Proteomes" id="UP000320085">
    <property type="component" value="Unassembled WGS sequence"/>
</dbReference>
<feature type="transmembrane region" description="Helical" evidence="8">
    <location>
        <begin position="189"/>
        <end position="210"/>
    </location>
</feature>
<dbReference type="InterPro" id="IPR036259">
    <property type="entry name" value="MFS_trans_sf"/>
</dbReference>
<keyword evidence="4 8" id="KW-0812">Transmembrane</keyword>
<feature type="transmembrane region" description="Helical" evidence="8">
    <location>
        <begin position="458"/>
        <end position="482"/>
    </location>
</feature>
<evidence type="ECO:0000256" key="5">
    <source>
        <dbReference type="ARBA" id="ARBA00022989"/>
    </source>
</evidence>
<dbReference type="GO" id="GO:0005886">
    <property type="term" value="C:plasma membrane"/>
    <property type="evidence" value="ECO:0007669"/>
    <property type="project" value="UniProtKB-SubCell"/>
</dbReference>
<keyword evidence="6 8" id="KW-0472">Membrane</keyword>
<feature type="region of interest" description="Disordered" evidence="7">
    <location>
        <begin position="1"/>
        <end position="31"/>
    </location>
</feature>
<keyword evidence="5 8" id="KW-1133">Transmembrane helix</keyword>
<dbReference type="InterPro" id="IPR020846">
    <property type="entry name" value="MFS_dom"/>
</dbReference>